<evidence type="ECO:0000313" key="2">
    <source>
        <dbReference type="Proteomes" id="UP001497516"/>
    </source>
</evidence>
<dbReference type="EMBL" id="OZ034817">
    <property type="protein sequence ID" value="CAL1384039.1"/>
    <property type="molecule type" value="Genomic_DNA"/>
</dbReference>
<organism evidence="1 2">
    <name type="scientific">Linum trigynum</name>
    <dbReference type="NCBI Taxonomy" id="586398"/>
    <lineage>
        <taxon>Eukaryota</taxon>
        <taxon>Viridiplantae</taxon>
        <taxon>Streptophyta</taxon>
        <taxon>Embryophyta</taxon>
        <taxon>Tracheophyta</taxon>
        <taxon>Spermatophyta</taxon>
        <taxon>Magnoliopsida</taxon>
        <taxon>eudicotyledons</taxon>
        <taxon>Gunneridae</taxon>
        <taxon>Pentapetalae</taxon>
        <taxon>rosids</taxon>
        <taxon>fabids</taxon>
        <taxon>Malpighiales</taxon>
        <taxon>Linaceae</taxon>
        <taxon>Linum</taxon>
    </lineage>
</organism>
<dbReference type="Proteomes" id="UP001497516">
    <property type="component" value="Chromosome 4"/>
</dbReference>
<reference evidence="1 2" key="1">
    <citation type="submission" date="2024-04" db="EMBL/GenBank/DDBJ databases">
        <authorList>
            <person name="Fracassetti M."/>
        </authorList>
    </citation>
    <scope>NUCLEOTIDE SEQUENCE [LARGE SCALE GENOMIC DNA]</scope>
</reference>
<gene>
    <name evidence="1" type="ORF">LTRI10_LOCUS25274</name>
</gene>
<proteinExistence type="predicted"/>
<protein>
    <submittedName>
        <fullName evidence="1">Uncharacterized protein</fullName>
    </submittedName>
</protein>
<keyword evidence="2" id="KW-1185">Reference proteome</keyword>
<sequence>MGRAGMAMGDARRPGGRRGWEMAMSERNRQGETTLSLALARGARSSRRAGRGDGVVEEGAWGLDGGGEGNDRVGLGFGWRLGWDLDGGGLGFEYEEERIRVGVWPKEGVVFSVSERQRFIKRMVGRLCSVSRVTAVNHPRLLG</sequence>
<name>A0AAV2EE04_9ROSI</name>
<evidence type="ECO:0000313" key="1">
    <source>
        <dbReference type="EMBL" id="CAL1384039.1"/>
    </source>
</evidence>
<accession>A0AAV2EE04</accession>
<dbReference type="AlphaFoldDB" id="A0AAV2EE04"/>